<organism evidence="5 6">
    <name type="scientific">Ciona intestinalis</name>
    <name type="common">Transparent sea squirt</name>
    <name type="synonym">Ascidia intestinalis</name>
    <dbReference type="NCBI Taxonomy" id="7719"/>
    <lineage>
        <taxon>Eukaryota</taxon>
        <taxon>Metazoa</taxon>
        <taxon>Chordata</taxon>
        <taxon>Tunicata</taxon>
        <taxon>Ascidiacea</taxon>
        <taxon>Phlebobranchia</taxon>
        <taxon>Cionidae</taxon>
        <taxon>Ciona</taxon>
    </lineage>
</organism>
<feature type="compositionally biased region" description="Basic and acidic residues" evidence="3">
    <location>
        <begin position="212"/>
        <end position="222"/>
    </location>
</feature>
<dbReference type="Ensembl" id="ENSCINT00000020161.3">
    <property type="protein sequence ID" value="ENSCINP00000020161.3"/>
    <property type="gene ID" value="ENSCING00000010041.3"/>
</dbReference>
<feature type="region of interest" description="Disordered" evidence="3">
    <location>
        <begin position="350"/>
        <end position="377"/>
    </location>
</feature>
<dbReference type="HOGENOM" id="CLU_379888_0_0_1"/>
<feature type="region of interest" description="Disordered" evidence="3">
    <location>
        <begin position="417"/>
        <end position="440"/>
    </location>
</feature>
<feature type="compositionally biased region" description="Polar residues" evidence="3">
    <location>
        <begin position="17"/>
        <end position="27"/>
    </location>
</feature>
<feature type="compositionally biased region" description="Basic residues" evidence="3">
    <location>
        <begin position="1"/>
        <end position="11"/>
    </location>
</feature>
<dbReference type="PANTHER" id="PTHR31882:SF11">
    <property type="entry name" value="HDA1 COMPLEX SUBUNIT 2"/>
    <property type="match status" value="1"/>
</dbReference>
<dbReference type="GeneID" id="100182077"/>
<accession>F6QHL8</accession>
<feature type="region of interest" description="Disordered" evidence="3">
    <location>
        <begin position="1"/>
        <end position="27"/>
    </location>
</feature>
<dbReference type="Gene3D" id="1.20.5.990">
    <property type="entry name" value="Nemo cc2-lz domain - 1d5 darpin complex"/>
    <property type="match status" value="1"/>
</dbReference>
<dbReference type="GO" id="GO:0006357">
    <property type="term" value="P:regulation of transcription by RNA polymerase II"/>
    <property type="evidence" value="ECO:0000318"/>
    <property type="project" value="GO_Central"/>
</dbReference>
<dbReference type="GO" id="GO:0071222">
    <property type="term" value="P:cellular response to lipopolysaccharide"/>
    <property type="evidence" value="ECO:0000318"/>
    <property type="project" value="GO_Central"/>
</dbReference>
<reference evidence="5" key="3">
    <citation type="submission" date="2025-08" db="UniProtKB">
        <authorList>
            <consortium name="Ensembl"/>
        </authorList>
    </citation>
    <scope>IDENTIFICATION</scope>
</reference>
<evidence type="ECO:0000256" key="3">
    <source>
        <dbReference type="SAM" id="MobiDB-lite"/>
    </source>
</evidence>
<protein>
    <submittedName>
        <fullName evidence="5">TNFAIP3-interacting protein 1</fullName>
    </submittedName>
</protein>
<feature type="compositionally biased region" description="Polar residues" evidence="3">
    <location>
        <begin position="180"/>
        <end position="191"/>
    </location>
</feature>
<dbReference type="Pfam" id="PF16516">
    <property type="entry name" value="CC2-LZ"/>
    <property type="match status" value="1"/>
</dbReference>
<dbReference type="PANTHER" id="PTHR31882">
    <property type="entry name" value="TNFAIP3-INTERACTING PROTEIN COILED COIL FAMILY MEMBER"/>
    <property type="match status" value="1"/>
</dbReference>
<evidence type="ECO:0000259" key="4">
    <source>
        <dbReference type="Pfam" id="PF16516"/>
    </source>
</evidence>
<dbReference type="GO" id="GO:0043122">
    <property type="term" value="P:regulation of canonical NF-kappaB signal transduction"/>
    <property type="evidence" value="ECO:0007669"/>
    <property type="project" value="UniProtKB-ARBA"/>
</dbReference>
<feature type="coiled-coil region" evidence="2">
    <location>
        <begin position="441"/>
        <end position="510"/>
    </location>
</feature>
<feature type="compositionally biased region" description="Basic and acidic residues" evidence="3">
    <location>
        <begin position="131"/>
        <end position="141"/>
    </location>
</feature>
<feature type="region of interest" description="Disordered" evidence="3">
    <location>
        <begin position="548"/>
        <end position="570"/>
    </location>
</feature>
<dbReference type="AlphaFoldDB" id="F6QHL8"/>
<proteinExistence type="predicted"/>
<dbReference type="STRING" id="7719.ENSCINP00000020161"/>
<keyword evidence="1 2" id="KW-0175">Coiled coil</keyword>
<feature type="coiled-coil region" evidence="2">
    <location>
        <begin position="576"/>
        <end position="652"/>
    </location>
</feature>
<reference evidence="5" key="4">
    <citation type="submission" date="2025-09" db="UniProtKB">
        <authorList>
            <consortium name="Ensembl"/>
        </authorList>
    </citation>
    <scope>IDENTIFICATION</scope>
</reference>
<feature type="compositionally biased region" description="Low complexity" evidence="3">
    <location>
        <begin position="165"/>
        <end position="179"/>
    </location>
</feature>
<dbReference type="EMBL" id="EAAA01001309">
    <property type="status" value="NOT_ANNOTATED_CDS"/>
    <property type="molecule type" value="Genomic_DNA"/>
</dbReference>
<evidence type="ECO:0000256" key="1">
    <source>
        <dbReference type="ARBA" id="ARBA00023054"/>
    </source>
</evidence>
<feature type="compositionally biased region" description="Polar residues" evidence="3">
    <location>
        <begin position="142"/>
        <end position="159"/>
    </location>
</feature>
<feature type="compositionally biased region" description="Polar residues" evidence="3">
    <location>
        <begin position="548"/>
        <end position="568"/>
    </location>
</feature>
<name>F6QHL8_CIOIN</name>
<evidence type="ECO:0000313" key="6">
    <source>
        <dbReference type="Proteomes" id="UP000008144"/>
    </source>
</evidence>
<feature type="compositionally biased region" description="Polar residues" evidence="3">
    <location>
        <begin position="424"/>
        <end position="433"/>
    </location>
</feature>
<dbReference type="InParanoid" id="F6QHL8"/>
<accession>A0A1W5BDK4</accession>
<dbReference type="InterPro" id="IPR032419">
    <property type="entry name" value="CC2-LZ_dom"/>
</dbReference>
<dbReference type="EMBL" id="EAAA01001308">
    <property type="status" value="NOT_ANNOTATED_CDS"/>
    <property type="molecule type" value="Genomic_DNA"/>
</dbReference>
<evidence type="ECO:0000256" key="2">
    <source>
        <dbReference type="SAM" id="Coils"/>
    </source>
</evidence>
<dbReference type="RefSeq" id="XP_018670440.1">
    <property type="nucleotide sequence ID" value="XM_018814895.2"/>
</dbReference>
<dbReference type="OrthoDB" id="5969558at2759"/>
<dbReference type="GO" id="GO:0005737">
    <property type="term" value="C:cytoplasm"/>
    <property type="evidence" value="ECO:0007669"/>
    <property type="project" value="UniProtKB-ARBA"/>
</dbReference>
<dbReference type="GeneTree" id="ENSGT00510000046908"/>
<feature type="domain" description="NF-kappa-B essential modulator NEMO CC2-LZ" evidence="4">
    <location>
        <begin position="577"/>
        <end position="628"/>
    </location>
</feature>
<dbReference type="OMA" id="ANDPPAY"/>
<sequence length="729" mass="82059">METNNKSKKATSHNNDDSLTPSDTSDVDNLSLLRHTSLGIPLLKPDQRQISLPAGAIGGDVAVFPKASVDQIKSENNKLRRKVNYMENLGVIVTDVKQENQKLFEDNLKLQSQIKEMQKLLQQTSGNFGSEDLRTKPEENRTPTATDDVTNSTQPTTNEGTDDNQSTSSCWSHVSTSQSEVTTMSEVSTNAESKDAIVPSHNDVTNETQEDPESRLGGEESRLLTSLMNDVSGGNHDDGNNPESNESKTSSASNEEVRLLNYQIRQVEEMVGIRSNSTGNDSYVISGDTSVTSQFTKLAAVFGRLAQRVVTSQKKVRTSKAFCNALMVDNDKTKARLKELEEKTAKLEKENAQLKSAARRSPVQAVDSPQSAGESSYEMDRNLKAKLQARILKLEAQRTEILRVNKQWDSQYRRLKQEHDKSISDVSNDVTRTQQKETKRRKDMELLLSAAKREIQNATQEKSVLTRRCATTHAQSVALKLEVTKLKENNRKLETDNSCLEAENARLGQALEAAYSIRQRMSESIPPDALPTSSGMINNNNNFALPTSDPTSPGFNSNEHPPINSNNSEGREDITLEELKTRVEVLQQQVKIYREDFETERRDREKSQGEKQSLDELLTQARHQLHALTQQVRTNEQDFKQERREKERLQRQLQWTVSRDQNRYLGEPIATTTRGANDPPAYFHRDNDYVANNTRGSRRRQRGTPPQYPGPSDITGENLLSYPPSDPHY</sequence>
<feature type="region of interest" description="Disordered" evidence="3">
    <location>
        <begin position="124"/>
        <end position="256"/>
    </location>
</feature>
<reference evidence="6" key="1">
    <citation type="journal article" date="2002" name="Science">
        <title>The draft genome of Ciona intestinalis: insights into chordate and vertebrate origins.</title>
        <authorList>
            <person name="Dehal P."/>
            <person name="Satou Y."/>
            <person name="Campbell R.K."/>
            <person name="Chapman J."/>
            <person name="Degnan B."/>
            <person name="De Tomaso A."/>
            <person name="Davidson B."/>
            <person name="Di Gregorio A."/>
            <person name="Gelpke M."/>
            <person name="Goodstein D.M."/>
            <person name="Harafuji N."/>
            <person name="Hastings K.E."/>
            <person name="Ho I."/>
            <person name="Hotta K."/>
            <person name="Huang W."/>
            <person name="Kawashima T."/>
            <person name="Lemaire P."/>
            <person name="Martinez D."/>
            <person name="Meinertzhagen I.A."/>
            <person name="Necula S."/>
            <person name="Nonaka M."/>
            <person name="Putnam N."/>
            <person name="Rash S."/>
            <person name="Saiga H."/>
            <person name="Satake M."/>
            <person name="Terry A."/>
            <person name="Yamada L."/>
            <person name="Wang H.G."/>
            <person name="Awazu S."/>
            <person name="Azumi K."/>
            <person name="Boore J."/>
            <person name="Branno M."/>
            <person name="Chin-Bow S."/>
            <person name="DeSantis R."/>
            <person name="Doyle S."/>
            <person name="Francino P."/>
            <person name="Keys D.N."/>
            <person name="Haga S."/>
            <person name="Hayashi H."/>
            <person name="Hino K."/>
            <person name="Imai K.S."/>
            <person name="Inaba K."/>
            <person name="Kano S."/>
            <person name="Kobayashi K."/>
            <person name="Kobayashi M."/>
            <person name="Lee B.I."/>
            <person name="Makabe K.W."/>
            <person name="Manohar C."/>
            <person name="Matassi G."/>
            <person name="Medina M."/>
            <person name="Mochizuki Y."/>
            <person name="Mount S."/>
            <person name="Morishita T."/>
            <person name="Miura S."/>
            <person name="Nakayama A."/>
            <person name="Nishizaka S."/>
            <person name="Nomoto H."/>
            <person name="Ohta F."/>
            <person name="Oishi K."/>
            <person name="Rigoutsos I."/>
            <person name="Sano M."/>
            <person name="Sasaki A."/>
            <person name="Sasakura Y."/>
            <person name="Shoguchi E."/>
            <person name="Shin-i T."/>
            <person name="Spagnuolo A."/>
            <person name="Stainier D."/>
            <person name="Suzuki M.M."/>
            <person name="Tassy O."/>
            <person name="Takatori N."/>
            <person name="Tokuoka M."/>
            <person name="Yagi K."/>
            <person name="Yoshizaki F."/>
            <person name="Wada S."/>
            <person name="Zhang C."/>
            <person name="Hyatt P.D."/>
            <person name="Larimer F."/>
            <person name="Detter C."/>
            <person name="Doggett N."/>
            <person name="Glavina T."/>
            <person name="Hawkins T."/>
            <person name="Richardson P."/>
            <person name="Lucas S."/>
            <person name="Kohara Y."/>
            <person name="Levine M."/>
            <person name="Satoh N."/>
            <person name="Rokhsar D.S."/>
        </authorList>
    </citation>
    <scope>NUCLEOTIDE SEQUENCE [LARGE SCALE GENOMIC DNA]</scope>
</reference>
<keyword evidence="6" id="KW-1185">Reference proteome</keyword>
<feature type="compositionally biased region" description="Polar residues" evidence="3">
    <location>
        <begin position="241"/>
        <end position="254"/>
    </location>
</feature>
<evidence type="ECO:0000313" key="5">
    <source>
        <dbReference type="Ensembl" id="ENSCINP00000020161.3"/>
    </source>
</evidence>
<reference evidence="5" key="2">
    <citation type="journal article" date="2008" name="Genome Biol.">
        <title>Improved genome assembly and evidence-based global gene model set for the chordate Ciona intestinalis: new insight into intron and operon populations.</title>
        <authorList>
            <person name="Satou Y."/>
            <person name="Mineta K."/>
            <person name="Ogasawara M."/>
            <person name="Sasakura Y."/>
            <person name="Shoguchi E."/>
            <person name="Ueno K."/>
            <person name="Yamada L."/>
            <person name="Matsumoto J."/>
            <person name="Wasserscheid J."/>
            <person name="Dewar K."/>
            <person name="Wiley G.B."/>
            <person name="Macmil S.L."/>
            <person name="Roe B.A."/>
            <person name="Zeller R.W."/>
            <person name="Hastings K.E."/>
            <person name="Lemaire P."/>
            <person name="Lindquist E."/>
            <person name="Endo T."/>
            <person name="Hotta K."/>
            <person name="Inaba K."/>
        </authorList>
    </citation>
    <scope>NUCLEOTIDE SEQUENCE [LARGE SCALE GENOMIC DNA]</scope>
    <source>
        <strain evidence="5">wild type</strain>
    </source>
</reference>
<feature type="region of interest" description="Disordered" evidence="3">
    <location>
        <begin position="666"/>
        <end position="729"/>
    </location>
</feature>
<gene>
    <name evidence="5" type="primary">LOC100182077</name>
</gene>
<dbReference type="Proteomes" id="UP000008144">
    <property type="component" value="Chromosome 14"/>
</dbReference>